<sequence>MKVRKKQSNAKSDMLTDFDDKSKECFGEEFEDLSDHILTGKDVLVKEESFTSVDQLDIMDISVSNFHFASFNKIEFEALDMINDDEFIEKDELFHGDLVSNRGDDLKESNNFKGITSTSPKDVEDSSSNAGKEKCSKEAVLKLSKRALKRKKQLEESKIQCPVRSTARHFTKMFDFFEANPGLATGQLPKIIYRKKWRELTDILNRQGIGEKTTEKWQKTWSDYKLHLRKKLSGIKRSGKALDVPNQFTEQDKRALTNMGFCDETSIKKRFNPDRIESEDSSSHSNTTSSIANIPTLAVQNGAGLQNKKSSLGPGRGKHRRPVQRRRNLQRYRTKTVEYQTKSLAELRSLRKILDSGLNRIGDVLERLVAKETVATNLGGDCSSDSFDGG</sequence>
<feature type="region of interest" description="Disordered" evidence="1">
    <location>
        <begin position="109"/>
        <end position="131"/>
    </location>
</feature>
<keyword evidence="3" id="KW-1185">Reference proteome</keyword>
<feature type="compositionally biased region" description="Polar residues" evidence="1">
    <location>
        <begin position="111"/>
        <end position="130"/>
    </location>
</feature>
<feature type="compositionally biased region" description="Basic residues" evidence="1">
    <location>
        <begin position="316"/>
        <end position="328"/>
    </location>
</feature>
<reference evidence="2 3" key="1">
    <citation type="journal article" date="2023" name="Insect Mol. Biol.">
        <title>Genome sequencing provides insights into the evolution of gene families encoding plant cell wall-degrading enzymes in longhorned beetles.</title>
        <authorList>
            <person name="Shin N.R."/>
            <person name="Okamura Y."/>
            <person name="Kirsch R."/>
            <person name="Pauchet Y."/>
        </authorList>
    </citation>
    <scope>NUCLEOTIDE SEQUENCE [LARGE SCALE GENOMIC DNA]</scope>
    <source>
        <strain evidence="2">EAD_L_NR</strain>
    </source>
</reference>
<evidence type="ECO:0000313" key="3">
    <source>
        <dbReference type="Proteomes" id="UP001159042"/>
    </source>
</evidence>
<feature type="region of interest" description="Disordered" evidence="1">
    <location>
        <begin position="272"/>
        <end position="292"/>
    </location>
</feature>
<organism evidence="2 3">
    <name type="scientific">Exocentrus adspersus</name>
    <dbReference type="NCBI Taxonomy" id="1586481"/>
    <lineage>
        <taxon>Eukaryota</taxon>
        <taxon>Metazoa</taxon>
        <taxon>Ecdysozoa</taxon>
        <taxon>Arthropoda</taxon>
        <taxon>Hexapoda</taxon>
        <taxon>Insecta</taxon>
        <taxon>Pterygota</taxon>
        <taxon>Neoptera</taxon>
        <taxon>Endopterygota</taxon>
        <taxon>Coleoptera</taxon>
        <taxon>Polyphaga</taxon>
        <taxon>Cucujiformia</taxon>
        <taxon>Chrysomeloidea</taxon>
        <taxon>Cerambycidae</taxon>
        <taxon>Lamiinae</taxon>
        <taxon>Acanthocinini</taxon>
        <taxon>Exocentrus</taxon>
    </lineage>
</organism>
<proteinExistence type="predicted"/>
<evidence type="ECO:0008006" key="4">
    <source>
        <dbReference type="Google" id="ProtNLM"/>
    </source>
</evidence>
<evidence type="ECO:0000256" key="1">
    <source>
        <dbReference type="SAM" id="MobiDB-lite"/>
    </source>
</evidence>
<evidence type="ECO:0000313" key="2">
    <source>
        <dbReference type="EMBL" id="KAJ8915112.1"/>
    </source>
</evidence>
<dbReference type="Proteomes" id="UP001159042">
    <property type="component" value="Unassembled WGS sequence"/>
</dbReference>
<dbReference type="EMBL" id="JANEYG010000057">
    <property type="protein sequence ID" value="KAJ8915112.1"/>
    <property type="molecule type" value="Genomic_DNA"/>
</dbReference>
<feature type="region of interest" description="Disordered" evidence="1">
    <location>
        <begin position="305"/>
        <end position="328"/>
    </location>
</feature>
<dbReference type="AlphaFoldDB" id="A0AAV8VMB3"/>
<gene>
    <name evidence="2" type="ORF">NQ315_000364</name>
</gene>
<feature type="compositionally biased region" description="Basic and acidic residues" evidence="1">
    <location>
        <begin position="272"/>
        <end position="282"/>
    </location>
</feature>
<protein>
    <recommendedName>
        <fullName evidence="4">Regulatory protein zeste</fullName>
    </recommendedName>
</protein>
<comment type="caution">
    <text evidence="2">The sequence shown here is derived from an EMBL/GenBank/DDBJ whole genome shotgun (WGS) entry which is preliminary data.</text>
</comment>
<accession>A0AAV8VMB3</accession>
<name>A0AAV8VMB3_9CUCU</name>